<organism evidence="3 4">
    <name type="scientific">Diploptera punctata</name>
    <name type="common">Pacific beetle cockroach</name>
    <dbReference type="NCBI Taxonomy" id="6984"/>
    <lineage>
        <taxon>Eukaryota</taxon>
        <taxon>Metazoa</taxon>
        <taxon>Ecdysozoa</taxon>
        <taxon>Arthropoda</taxon>
        <taxon>Hexapoda</taxon>
        <taxon>Insecta</taxon>
        <taxon>Pterygota</taxon>
        <taxon>Neoptera</taxon>
        <taxon>Polyneoptera</taxon>
        <taxon>Dictyoptera</taxon>
        <taxon>Blattodea</taxon>
        <taxon>Blaberoidea</taxon>
        <taxon>Blaberidae</taxon>
        <taxon>Diplopterinae</taxon>
        <taxon>Diploptera</taxon>
    </lineage>
</organism>
<keyword evidence="1" id="KW-0175">Coiled coil</keyword>
<evidence type="ECO:0000256" key="1">
    <source>
        <dbReference type="SAM" id="Coils"/>
    </source>
</evidence>
<evidence type="ECO:0000256" key="2">
    <source>
        <dbReference type="SAM" id="MobiDB-lite"/>
    </source>
</evidence>
<protein>
    <recommendedName>
        <fullName evidence="5">Coiled-coil domain-containing protein 6</fullName>
    </recommendedName>
</protein>
<sequence length="595" mass="66920">MADSASESDSSSIDGGPIMMPPSPVTREQLQKRIESLQQQNRVLKVELETYKLRVKALQEENRGLRQASVIIQAKAEQEEEFISNTLLKKIQALKKEKETLAHHYEQEEECLTNDLSRKLNQLRQEKCRLEQTLEQEQECLVNKLMRKIEKLEAETLAKQSNLEQLRREKVELENTLEQEQEALVNKLWKRMDKLEAEKRMLQIKLDQPVSDPASPREISNGDTAANLSTHIQTLRSEVARLRNQLAIAQQEHTEKMQRYVNEEKNIREENLRLQRKLQLEVERREALCRHLSESESSLEMEEERHYNEIAMSGGNVRSRTVSSPIPYNPSPSSSRPLSPDYPGFIAESIRGVNLVGSTSRDSFSTPGGAPGASMGRCYACGQATYPTLPLGPRFLPVSSSPPAPPIAGGRRTSERFIKPAIPPATAMAQSNNSPLIGGHVTQPSTTSPSPMDVAKTDENNGSGFIAENSGNCSRRTAQNETKSVHAIIIVEIRKLPDEMSDLEDFDHVFDVVVYDENNGSGFIAENSGIIFVFGESENMVIDTFRVHDVTQQSGDSLHNIDISDSLIGDFVLLSFLWESQETNDYTNFSSEFFM</sequence>
<feature type="region of interest" description="Disordered" evidence="2">
    <location>
        <begin position="311"/>
        <end position="340"/>
    </location>
</feature>
<evidence type="ECO:0008006" key="5">
    <source>
        <dbReference type="Google" id="ProtNLM"/>
    </source>
</evidence>
<accession>A0AAD8AFV7</accession>
<dbReference type="AlphaFoldDB" id="A0AAD8AFV7"/>
<gene>
    <name evidence="3" type="ORF">L9F63_011021</name>
</gene>
<feature type="non-terminal residue" evidence="3">
    <location>
        <position position="1"/>
    </location>
</feature>
<dbReference type="InterPro" id="IPR019152">
    <property type="entry name" value="DUF2046"/>
</dbReference>
<evidence type="ECO:0000313" key="4">
    <source>
        <dbReference type="Proteomes" id="UP001233999"/>
    </source>
</evidence>
<feature type="coiled-coil region" evidence="1">
    <location>
        <begin position="27"/>
        <end position="183"/>
    </location>
</feature>
<evidence type="ECO:0000313" key="3">
    <source>
        <dbReference type="EMBL" id="KAJ9598281.1"/>
    </source>
</evidence>
<feature type="compositionally biased region" description="Low complexity" evidence="2">
    <location>
        <begin position="323"/>
        <end position="340"/>
    </location>
</feature>
<reference evidence="3" key="1">
    <citation type="journal article" date="2023" name="IScience">
        <title>Live-bearing cockroach genome reveals convergent evolutionary mechanisms linked to viviparity in insects and beyond.</title>
        <authorList>
            <person name="Fouks B."/>
            <person name="Harrison M.C."/>
            <person name="Mikhailova A.A."/>
            <person name="Marchal E."/>
            <person name="English S."/>
            <person name="Carruthers M."/>
            <person name="Jennings E.C."/>
            <person name="Chiamaka E.L."/>
            <person name="Frigard R.A."/>
            <person name="Pippel M."/>
            <person name="Attardo G.M."/>
            <person name="Benoit J.B."/>
            <person name="Bornberg-Bauer E."/>
            <person name="Tobe S.S."/>
        </authorList>
    </citation>
    <scope>NUCLEOTIDE SEQUENCE</scope>
    <source>
        <strain evidence="3">Stay&amp;Tobe</strain>
    </source>
</reference>
<comment type="caution">
    <text evidence="3">The sequence shown here is derived from an EMBL/GenBank/DDBJ whole genome shotgun (WGS) entry which is preliminary data.</text>
</comment>
<feature type="region of interest" description="Disordered" evidence="2">
    <location>
        <begin position="1"/>
        <end position="24"/>
    </location>
</feature>
<proteinExistence type="predicted"/>
<dbReference type="Proteomes" id="UP001233999">
    <property type="component" value="Unassembled WGS sequence"/>
</dbReference>
<name>A0AAD8AFV7_DIPPU</name>
<reference evidence="3" key="2">
    <citation type="submission" date="2023-05" db="EMBL/GenBank/DDBJ databases">
        <authorList>
            <person name="Fouks B."/>
        </authorList>
    </citation>
    <scope>NUCLEOTIDE SEQUENCE</scope>
    <source>
        <strain evidence="3">Stay&amp;Tobe</strain>
        <tissue evidence="3">Testes</tissue>
    </source>
</reference>
<dbReference type="Pfam" id="PF09755">
    <property type="entry name" value="DUF2046"/>
    <property type="match status" value="1"/>
</dbReference>
<feature type="compositionally biased region" description="Low complexity" evidence="2">
    <location>
        <begin position="1"/>
        <end position="12"/>
    </location>
</feature>
<dbReference type="EMBL" id="JASPKZ010001230">
    <property type="protein sequence ID" value="KAJ9598281.1"/>
    <property type="molecule type" value="Genomic_DNA"/>
</dbReference>
<dbReference type="PANTHER" id="PTHR15276">
    <property type="entry name" value="H4 D10S170 PROTEIN-RELATED"/>
    <property type="match status" value="1"/>
</dbReference>
<feature type="coiled-coil region" evidence="1">
    <location>
        <begin position="225"/>
        <end position="277"/>
    </location>
</feature>
<dbReference type="PANTHER" id="PTHR15276:SF0">
    <property type="entry name" value="COILED-COIL DOMAIN-CONTAINING PROTEIN 6"/>
    <property type="match status" value="1"/>
</dbReference>
<keyword evidence="4" id="KW-1185">Reference proteome</keyword>